<name>A0A6B0UIN8_IXORI</name>
<evidence type="ECO:0008006" key="3">
    <source>
        <dbReference type="Google" id="ProtNLM"/>
    </source>
</evidence>
<protein>
    <recommendedName>
        <fullName evidence="3">Secreted protein</fullName>
    </recommendedName>
</protein>
<dbReference type="AlphaFoldDB" id="A0A6B0UIN8"/>
<evidence type="ECO:0000313" key="2">
    <source>
        <dbReference type="EMBL" id="MXU89243.1"/>
    </source>
</evidence>
<sequence>MSDYPCSSRWNPRNFIVLCGLSWVSFGLSSKPQVSRSVTKCRVSAERKSASRCASKMLSRWAEAQRLLHLRRRARAVESCCTTNGPGLNLKGRTNARCAIRSCRLI</sequence>
<accession>A0A6B0UIN8</accession>
<organism evidence="2">
    <name type="scientific">Ixodes ricinus</name>
    <name type="common">Common tick</name>
    <name type="synonym">Acarus ricinus</name>
    <dbReference type="NCBI Taxonomy" id="34613"/>
    <lineage>
        <taxon>Eukaryota</taxon>
        <taxon>Metazoa</taxon>
        <taxon>Ecdysozoa</taxon>
        <taxon>Arthropoda</taxon>
        <taxon>Chelicerata</taxon>
        <taxon>Arachnida</taxon>
        <taxon>Acari</taxon>
        <taxon>Parasitiformes</taxon>
        <taxon>Ixodida</taxon>
        <taxon>Ixodoidea</taxon>
        <taxon>Ixodidae</taxon>
        <taxon>Ixodinae</taxon>
        <taxon>Ixodes</taxon>
    </lineage>
</organism>
<dbReference type="EMBL" id="GIFC01007160">
    <property type="protein sequence ID" value="MXU89243.1"/>
    <property type="molecule type" value="Transcribed_RNA"/>
</dbReference>
<reference evidence="2" key="1">
    <citation type="submission" date="2019-12" db="EMBL/GenBank/DDBJ databases">
        <title>An insight into the sialome of adult female Ixodes ricinus ticks feeding for 6 days.</title>
        <authorList>
            <person name="Perner J."/>
            <person name="Ribeiro J.M.C."/>
        </authorList>
    </citation>
    <scope>NUCLEOTIDE SEQUENCE</scope>
    <source>
        <strain evidence="2">Semi-engorged</strain>
        <tissue evidence="2">Salivary glands</tissue>
    </source>
</reference>
<feature type="chain" id="PRO_5025460975" description="Secreted protein" evidence="1">
    <location>
        <begin position="30"/>
        <end position="106"/>
    </location>
</feature>
<keyword evidence="1" id="KW-0732">Signal</keyword>
<feature type="signal peptide" evidence="1">
    <location>
        <begin position="1"/>
        <end position="29"/>
    </location>
</feature>
<evidence type="ECO:0000256" key="1">
    <source>
        <dbReference type="SAM" id="SignalP"/>
    </source>
</evidence>
<proteinExistence type="predicted"/>